<evidence type="ECO:0000313" key="1">
    <source>
        <dbReference type="EMBL" id="MVN23493.1"/>
    </source>
</evidence>
<dbReference type="PANTHER" id="PTHR33383:SF1">
    <property type="entry name" value="MEMBRANE PROTEIN INSERTION EFFICIENCY FACTOR-RELATED"/>
    <property type="match status" value="1"/>
</dbReference>
<accession>A0A7K1T1N0</accession>
<protein>
    <submittedName>
        <fullName evidence="1">Membrane protein insertion efficiency factor YidD</fullName>
    </submittedName>
</protein>
<keyword evidence="2" id="KW-1185">Reference proteome</keyword>
<dbReference type="Proteomes" id="UP000462014">
    <property type="component" value="Unassembled WGS sequence"/>
</dbReference>
<reference evidence="1 2" key="1">
    <citation type="submission" date="2019-12" db="EMBL/GenBank/DDBJ databases">
        <title>Mucilaginibacter sp. HMF7410 genome sequencing and assembly.</title>
        <authorList>
            <person name="Kang H."/>
            <person name="Cha I."/>
            <person name="Kim H."/>
            <person name="Joh K."/>
        </authorList>
    </citation>
    <scope>NUCLEOTIDE SEQUENCE [LARGE SCALE GENOMIC DNA]</scope>
    <source>
        <strain evidence="1 2">HMF7410</strain>
    </source>
</reference>
<gene>
    <name evidence="1" type="primary">yidD</name>
    <name evidence="1" type="ORF">GO621_18370</name>
</gene>
<dbReference type="PANTHER" id="PTHR33383">
    <property type="entry name" value="MEMBRANE PROTEIN INSERTION EFFICIENCY FACTOR-RELATED"/>
    <property type="match status" value="1"/>
</dbReference>
<evidence type="ECO:0000313" key="2">
    <source>
        <dbReference type="Proteomes" id="UP000462014"/>
    </source>
</evidence>
<dbReference type="EMBL" id="WPIK01000030">
    <property type="protein sequence ID" value="MVN23493.1"/>
    <property type="molecule type" value="Genomic_DNA"/>
</dbReference>
<name>A0A7K1T1N0_9SPHI</name>
<sequence>MTINNKFDVGQDTFELNVDPKNAILVERHFSKYTKLDKEIQNKAIPKKPFWLNLIIRLLRFYQKNISHKLGNRCVFDPSCSHYSEEAFREFGFLKGTLLTIKRLKKCKPENGGIDELKTK</sequence>
<dbReference type="NCBIfam" id="TIGR00278">
    <property type="entry name" value="membrane protein insertion efficiency factor YidD"/>
    <property type="match status" value="1"/>
</dbReference>
<proteinExistence type="predicted"/>
<dbReference type="SMART" id="SM01234">
    <property type="entry name" value="Haemolytic"/>
    <property type="match status" value="1"/>
</dbReference>
<comment type="caution">
    <text evidence="1">The sequence shown here is derived from an EMBL/GenBank/DDBJ whole genome shotgun (WGS) entry which is preliminary data.</text>
</comment>
<dbReference type="InterPro" id="IPR002696">
    <property type="entry name" value="Membr_insert_effic_factor_YidD"/>
</dbReference>
<dbReference type="RefSeq" id="WP_157569806.1">
    <property type="nucleotide sequence ID" value="NZ_WPIK01000030.1"/>
</dbReference>
<organism evidence="1 2">
    <name type="scientific">Mucilaginibacter arboris</name>
    <dbReference type="NCBI Taxonomy" id="2682090"/>
    <lineage>
        <taxon>Bacteria</taxon>
        <taxon>Pseudomonadati</taxon>
        <taxon>Bacteroidota</taxon>
        <taxon>Sphingobacteriia</taxon>
        <taxon>Sphingobacteriales</taxon>
        <taxon>Sphingobacteriaceae</taxon>
        <taxon>Mucilaginibacter</taxon>
    </lineage>
</organism>
<dbReference type="Pfam" id="PF01809">
    <property type="entry name" value="YidD"/>
    <property type="match status" value="1"/>
</dbReference>
<dbReference type="AlphaFoldDB" id="A0A7K1T1N0"/>